<evidence type="ECO:0000259" key="2">
    <source>
        <dbReference type="PROSITE" id="PS50263"/>
    </source>
</evidence>
<dbReference type="PROSITE" id="PS50263">
    <property type="entry name" value="CN_HYDROLASE"/>
    <property type="match status" value="1"/>
</dbReference>
<dbReference type="CDD" id="cd07583">
    <property type="entry name" value="nitrilase_5"/>
    <property type="match status" value="1"/>
</dbReference>
<dbReference type="InterPro" id="IPR003010">
    <property type="entry name" value="C-N_Hydrolase"/>
</dbReference>
<dbReference type="PANTHER" id="PTHR23088">
    <property type="entry name" value="NITRILASE-RELATED"/>
    <property type="match status" value="1"/>
</dbReference>
<dbReference type="AlphaFoldDB" id="A0A1E5LCD0"/>
<organism evidence="3 4">
    <name type="scientific">Bacillus solimangrovi</name>
    <dbReference type="NCBI Taxonomy" id="1305675"/>
    <lineage>
        <taxon>Bacteria</taxon>
        <taxon>Bacillati</taxon>
        <taxon>Bacillota</taxon>
        <taxon>Bacilli</taxon>
        <taxon>Bacillales</taxon>
        <taxon>Bacillaceae</taxon>
        <taxon>Bacillus</taxon>
    </lineage>
</organism>
<dbReference type="Gene3D" id="3.60.110.10">
    <property type="entry name" value="Carbon-nitrogen hydrolase"/>
    <property type="match status" value="1"/>
</dbReference>
<name>A0A1E5LCD0_9BACI</name>
<sequence>MKWKITCIQMDIQFGQPDLNFEHAKSLLHKYATDSDVLVLPELWTTGYDLTRLDEIGDHEAQRFQSEMSETVAALQTHLVAGSTAAIRKNGITNSLYVYNKTGSKQLSYSKAHLFQLMNEHHYLISGEQDGLFMLDGTTCAGMICYDIRFPEWIRLHAVNGAKVIFVVAQWPLARVDHWRSLLIARAIENQCFVVACNRIGSDPDNTFAGHSMVINPWGDIIAEVDETSEALTAEIDLTEINNVRKTIPIFEDRRPSLYEKLENK</sequence>
<dbReference type="Proteomes" id="UP000095209">
    <property type="component" value="Unassembled WGS sequence"/>
</dbReference>
<evidence type="ECO:0000313" key="4">
    <source>
        <dbReference type="Proteomes" id="UP000095209"/>
    </source>
</evidence>
<protein>
    <submittedName>
        <fullName evidence="3">Hydrolase</fullName>
    </submittedName>
</protein>
<dbReference type="STRING" id="1305675.BFG57_17685"/>
<comment type="similarity">
    <text evidence="1">Belongs to the carbon-nitrogen hydrolase superfamily. NIT1/NIT2 family.</text>
</comment>
<comment type="caution">
    <text evidence="3">The sequence shown here is derived from an EMBL/GenBank/DDBJ whole genome shotgun (WGS) entry which is preliminary data.</text>
</comment>
<dbReference type="EMBL" id="MJEH01000045">
    <property type="protein sequence ID" value="OEH91758.1"/>
    <property type="molecule type" value="Genomic_DNA"/>
</dbReference>
<dbReference type="SUPFAM" id="SSF56317">
    <property type="entry name" value="Carbon-nitrogen hydrolase"/>
    <property type="match status" value="1"/>
</dbReference>
<dbReference type="InterPro" id="IPR036526">
    <property type="entry name" value="C-N_Hydrolase_sf"/>
</dbReference>
<accession>A0A1E5LCD0</accession>
<dbReference type="RefSeq" id="WP_069718213.1">
    <property type="nucleotide sequence ID" value="NZ_MJEH01000045.1"/>
</dbReference>
<keyword evidence="4" id="KW-1185">Reference proteome</keyword>
<dbReference type="PANTHER" id="PTHR23088:SF27">
    <property type="entry name" value="DEAMINATED GLUTATHIONE AMIDASE"/>
    <property type="match status" value="1"/>
</dbReference>
<evidence type="ECO:0000256" key="1">
    <source>
        <dbReference type="ARBA" id="ARBA00010613"/>
    </source>
</evidence>
<keyword evidence="3" id="KW-0378">Hydrolase</keyword>
<evidence type="ECO:0000313" key="3">
    <source>
        <dbReference type="EMBL" id="OEH91758.1"/>
    </source>
</evidence>
<feature type="domain" description="CN hydrolase" evidence="2">
    <location>
        <begin position="3"/>
        <end position="238"/>
    </location>
</feature>
<proteinExistence type="inferred from homology"/>
<gene>
    <name evidence="3" type="ORF">BFG57_17685</name>
</gene>
<dbReference type="Pfam" id="PF00795">
    <property type="entry name" value="CN_hydrolase"/>
    <property type="match status" value="1"/>
</dbReference>
<dbReference type="GO" id="GO:0016787">
    <property type="term" value="F:hydrolase activity"/>
    <property type="evidence" value="ECO:0007669"/>
    <property type="project" value="UniProtKB-KW"/>
</dbReference>
<dbReference type="OrthoDB" id="9811121at2"/>
<reference evidence="3 4" key="1">
    <citation type="submission" date="2016-08" db="EMBL/GenBank/DDBJ databases">
        <title>Genome of Bacillus solimangrovi GH2-4.</title>
        <authorList>
            <person name="Lim S."/>
            <person name="Kim B.-C."/>
        </authorList>
    </citation>
    <scope>NUCLEOTIDE SEQUENCE [LARGE SCALE GENOMIC DNA]</scope>
    <source>
        <strain evidence="3 4">GH2-4</strain>
    </source>
</reference>